<dbReference type="HOGENOM" id="CLU_054493_0_0_6"/>
<dbReference type="Gene3D" id="3.55.30.10">
    <property type="entry name" value="Hsp33 domain"/>
    <property type="match status" value="1"/>
</dbReference>
<dbReference type="AlphaFoldDB" id="R4YRI8"/>
<dbReference type="InterPro" id="IPR023212">
    <property type="entry name" value="Hsp33_helix_hairpin_bin_dom_sf"/>
</dbReference>
<keyword evidence="6" id="KW-0346">Stress response</keyword>
<keyword evidence="2" id="KW-0862">Zinc</keyword>
<dbReference type="SUPFAM" id="SSF64397">
    <property type="entry name" value="Hsp33 domain"/>
    <property type="match status" value="1"/>
</dbReference>
<dbReference type="InterPro" id="IPR000397">
    <property type="entry name" value="Heat_shock_Hsp33"/>
</dbReference>
<evidence type="ECO:0000256" key="3">
    <source>
        <dbReference type="ARBA" id="ARBA00023157"/>
    </source>
</evidence>
<dbReference type="SUPFAM" id="SSF118352">
    <property type="entry name" value="HSP33 redox switch-like"/>
    <property type="match status" value="1"/>
</dbReference>
<evidence type="ECO:0000256" key="5">
    <source>
        <dbReference type="ARBA" id="ARBA00023284"/>
    </source>
</evidence>
<evidence type="ECO:0000313" key="6">
    <source>
        <dbReference type="EMBL" id="CCK77831.1"/>
    </source>
</evidence>
<evidence type="ECO:0000256" key="1">
    <source>
        <dbReference type="ARBA" id="ARBA00022490"/>
    </source>
</evidence>
<dbReference type="GO" id="GO:0042026">
    <property type="term" value="P:protein refolding"/>
    <property type="evidence" value="ECO:0007669"/>
    <property type="project" value="TreeGrafter"/>
</dbReference>
<dbReference type="STRING" id="698738.OLEAN_C36550"/>
<evidence type="ECO:0000256" key="4">
    <source>
        <dbReference type="ARBA" id="ARBA00023186"/>
    </source>
</evidence>
<dbReference type="Proteomes" id="UP000032749">
    <property type="component" value="Chromosome"/>
</dbReference>
<dbReference type="GO" id="GO:0044183">
    <property type="term" value="F:protein folding chaperone"/>
    <property type="evidence" value="ECO:0007669"/>
    <property type="project" value="TreeGrafter"/>
</dbReference>
<accession>R4YRI8</accession>
<dbReference type="PANTHER" id="PTHR30111:SF1">
    <property type="entry name" value="33 KDA CHAPERONIN"/>
    <property type="match status" value="1"/>
</dbReference>
<dbReference type="PATRIC" id="fig|698738.3.peg.3802"/>
<dbReference type="OrthoDB" id="9793753at2"/>
<dbReference type="GO" id="GO:0051082">
    <property type="term" value="F:unfolded protein binding"/>
    <property type="evidence" value="ECO:0007669"/>
    <property type="project" value="InterPro"/>
</dbReference>
<gene>
    <name evidence="6" type="primary">hslO</name>
    <name evidence="6" type="ORF">OLEAN_C36550</name>
</gene>
<dbReference type="PIRSF" id="PIRSF005261">
    <property type="entry name" value="Heat_shock_Hsp33"/>
    <property type="match status" value="1"/>
</dbReference>
<dbReference type="Gene3D" id="1.10.287.480">
    <property type="entry name" value="helix hairpin bin"/>
    <property type="match status" value="1"/>
</dbReference>
<keyword evidence="7" id="KW-1185">Reference proteome</keyword>
<name>R4YRI8_OLEAN</name>
<organism evidence="6 7">
    <name type="scientific">Oleispira antarctica RB-8</name>
    <dbReference type="NCBI Taxonomy" id="698738"/>
    <lineage>
        <taxon>Bacteria</taxon>
        <taxon>Pseudomonadati</taxon>
        <taxon>Pseudomonadota</taxon>
        <taxon>Gammaproteobacteria</taxon>
        <taxon>Oceanospirillales</taxon>
        <taxon>Oceanospirillaceae</taxon>
        <taxon>Oleispira</taxon>
    </lineage>
</organism>
<keyword evidence="1" id="KW-0963">Cytoplasm</keyword>
<dbReference type="GO" id="GO:0005737">
    <property type="term" value="C:cytoplasm"/>
    <property type="evidence" value="ECO:0007669"/>
    <property type="project" value="InterPro"/>
</dbReference>
<dbReference type="Pfam" id="PF01430">
    <property type="entry name" value="HSP33"/>
    <property type="match status" value="1"/>
</dbReference>
<proteinExistence type="predicted"/>
<keyword evidence="5" id="KW-0676">Redox-active center</keyword>
<dbReference type="CDD" id="cd00498">
    <property type="entry name" value="Hsp33"/>
    <property type="match status" value="1"/>
</dbReference>
<evidence type="ECO:0000313" key="7">
    <source>
        <dbReference type="Proteomes" id="UP000032749"/>
    </source>
</evidence>
<dbReference type="EMBL" id="FO203512">
    <property type="protein sequence ID" value="CCK77831.1"/>
    <property type="molecule type" value="Genomic_DNA"/>
</dbReference>
<dbReference type="Gene3D" id="3.90.1280.10">
    <property type="entry name" value="HSP33 redox switch-like"/>
    <property type="match status" value="1"/>
</dbReference>
<dbReference type="PANTHER" id="PTHR30111">
    <property type="entry name" value="33 KDA CHAPERONIN"/>
    <property type="match status" value="1"/>
</dbReference>
<dbReference type="InterPro" id="IPR016153">
    <property type="entry name" value="Heat_shock_Hsp33_N"/>
</dbReference>
<protein>
    <submittedName>
        <fullName evidence="6">33 kDa chaperonin (Heat shock protein 33 homolog)</fullName>
    </submittedName>
</protein>
<evidence type="ECO:0000256" key="2">
    <source>
        <dbReference type="ARBA" id="ARBA00022833"/>
    </source>
</evidence>
<reference evidence="6 7" key="1">
    <citation type="journal article" date="2013" name="Nat. Commun.">
        <title>Genome sequence and functional genomic analysis of the oil-degrading bacterium Oleispira antarctica.</title>
        <authorList>
            <person name="Kube M."/>
            <person name="Chernikova T.N."/>
            <person name="Al-Ramahi Y."/>
            <person name="Beloqui A."/>
            <person name="Lopez-Cortez N."/>
            <person name="Guazzaroni M.E."/>
            <person name="Heipieper H.J."/>
            <person name="Klages S."/>
            <person name="Kotsyurbenko O.R."/>
            <person name="Langer I."/>
            <person name="Nechitaylo T.Y."/>
            <person name="Lunsdorf H."/>
            <person name="Fernandez M."/>
            <person name="Juarez S."/>
            <person name="Ciordia S."/>
            <person name="Singer A."/>
            <person name="Kagan O."/>
            <person name="Egorova O."/>
            <person name="Petit P.A."/>
            <person name="Stogios P."/>
            <person name="Kim Y."/>
            <person name="Tchigvintsev A."/>
            <person name="Flick R."/>
            <person name="Denaro R."/>
            <person name="Genovese M."/>
            <person name="Albar J.P."/>
            <person name="Reva O.N."/>
            <person name="Martinez-Gomariz M."/>
            <person name="Tran H."/>
            <person name="Ferrer M."/>
            <person name="Savchenko A."/>
            <person name="Yakunin A.F."/>
            <person name="Yakimov M.M."/>
            <person name="Golyshina O.V."/>
            <person name="Reinhardt R."/>
            <person name="Golyshin P.N."/>
        </authorList>
    </citation>
    <scope>NUCLEOTIDE SEQUENCE [LARGE SCALE GENOMIC DNA]</scope>
</reference>
<keyword evidence="3" id="KW-1015">Disulfide bond</keyword>
<dbReference type="InterPro" id="IPR016154">
    <property type="entry name" value="Heat_shock_Hsp33_C"/>
</dbReference>
<dbReference type="NCBIfam" id="NF001033">
    <property type="entry name" value="PRK00114.1"/>
    <property type="match status" value="1"/>
</dbReference>
<sequence>MSNLDSMQRFTFDQTDVRGEIVGLHKSLSAVLSKHTYPAALQIELGKLMAASALMSATLKYEGRLCLQVRLPGDVTLIQAETTNTGELRAIARYDESKTIETVELSGGQLVITLEPAVGKPYQGIVPLESNHLNEAFEYYFKQSEQLGSRFWLECDGTIASGFMLQQLPSSEQADPDAWERLSHLASTLKDDELLGLDNQTILHRLYHEEQVRLYNETPLRFACTCSKERTGNAIAQLGYSELMEVIVEQGKVAIDCQFCLQHYSFNKAQIEELFPEKKLH</sequence>
<dbReference type="KEGG" id="oai:OLEAN_C36550"/>
<keyword evidence="4" id="KW-0143">Chaperone</keyword>